<dbReference type="Proteomes" id="UP000532162">
    <property type="component" value="Unassembled WGS sequence"/>
</dbReference>
<accession>A0A7Z0UFQ4</accession>
<organism evidence="2 3">
    <name type="scientific">Rhizobium changzhiense</name>
    <dbReference type="NCBI Taxonomy" id="2692317"/>
    <lineage>
        <taxon>Bacteria</taxon>
        <taxon>Pseudomonadati</taxon>
        <taxon>Pseudomonadota</taxon>
        <taxon>Alphaproteobacteria</taxon>
        <taxon>Hyphomicrobiales</taxon>
        <taxon>Rhizobiaceae</taxon>
        <taxon>Rhizobium/Agrobacterium group</taxon>
        <taxon>Rhizobium</taxon>
    </lineage>
</organism>
<reference evidence="2 3" key="1">
    <citation type="submission" date="2020-07" db="EMBL/GenBank/DDBJ databases">
        <authorList>
            <person name="Sun Q."/>
        </authorList>
    </citation>
    <scope>NUCLEOTIDE SEQUENCE [LARGE SCALE GENOMIC DNA]</scope>
    <source>
        <strain evidence="2 3">WYCCWR 11290</strain>
    </source>
</reference>
<proteinExistence type="predicted"/>
<dbReference type="RefSeq" id="WP_180696581.1">
    <property type="nucleotide sequence ID" value="NZ_JACCPJ010000010.1"/>
</dbReference>
<gene>
    <name evidence="2" type="ORF">HX900_27985</name>
</gene>
<feature type="domain" description="Shedu protein SduA C-terminal" evidence="1">
    <location>
        <begin position="172"/>
        <end position="341"/>
    </location>
</feature>
<evidence type="ECO:0000313" key="3">
    <source>
        <dbReference type="Proteomes" id="UP000532162"/>
    </source>
</evidence>
<sequence length="359" mass="40735">MAGDDSEFLKNYIPQTLYVHPGREGSYATMVSEGETFIAEIDVTTRSRLAVSAFYIRGKKDFGTFKLTKLKFQKGRGWEPDGHIQVNSFHLSQLRQFVSLIASLDLSDAGKAKIAIEGVQVETLRTLLNSSKGTELLRGLSSSPDLHFDVYAVAAKKAALKEFAEKLTERRAEPEWQAFFEKNTWIFGHGLNYLFLEKVSKKLETVTSGQVFDAAGKRADGLMHTRAEISQYVLIEIKRDTTELLHHDPYRSGCWAVSQELSSAVTQVQKTAFEFSRNRFRDRRKDSQGNDLDSHIYAIEPRSYLIAGNSTQLLGNDDKITCFELYRRNVRSPEIITFDELFHRAKCIVENISDENAEP</sequence>
<name>A0A7Z0UFQ4_9HYPH</name>
<dbReference type="InterPro" id="IPR025359">
    <property type="entry name" value="SduA_C"/>
</dbReference>
<evidence type="ECO:0000313" key="2">
    <source>
        <dbReference type="EMBL" id="NZD64919.1"/>
    </source>
</evidence>
<comment type="caution">
    <text evidence="2">The sequence shown here is derived from an EMBL/GenBank/DDBJ whole genome shotgun (WGS) entry which is preliminary data.</text>
</comment>
<protein>
    <submittedName>
        <fullName evidence="2">DUF4263 domain-containing protein</fullName>
    </submittedName>
</protein>
<evidence type="ECO:0000259" key="1">
    <source>
        <dbReference type="Pfam" id="PF14082"/>
    </source>
</evidence>
<dbReference type="AlphaFoldDB" id="A0A7Z0UFQ4"/>
<dbReference type="EMBL" id="JACCPJ010000010">
    <property type="protein sequence ID" value="NZD64919.1"/>
    <property type="molecule type" value="Genomic_DNA"/>
</dbReference>
<dbReference type="Pfam" id="PF14082">
    <property type="entry name" value="SduA_C"/>
    <property type="match status" value="1"/>
</dbReference>